<evidence type="ECO:0000313" key="4">
    <source>
        <dbReference type="Proteomes" id="UP000224974"/>
    </source>
</evidence>
<reference evidence="4" key="1">
    <citation type="submission" date="2017-09" db="EMBL/GenBank/DDBJ databases">
        <title>FDA dAtabase for Regulatory Grade micrObial Sequences (FDA-ARGOS): Supporting development and validation of Infectious Disease Dx tests.</title>
        <authorList>
            <person name="Minogue T."/>
            <person name="Wolcott M."/>
            <person name="Wasieloski L."/>
            <person name="Aguilar W."/>
            <person name="Moore D."/>
            <person name="Tallon L."/>
            <person name="Sadzewicz L."/>
            <person name="Ott S."/>
            <person name="Zhao X."/>
            <person name="Nagaraj S."/>
            <person name="Vavikolanu K."/>
            <person name="Aluvathingal J."/>
            <person name="Nadendla S."/>
            <person name="Sichtig H."/>
        </authorList>
    </citation>
    <scope>NUCLEOTIDE SEQUENCE [LARGE SCALE GENOMIC DNA]</scope>
    <source>
        <strain evidence="4">FDAARGOS_387</strain>
    </source>
</reference>
<reference evidence="2" key="2">
    <citation type="submission" date="2017-09" db="EMBL/GenBank/DDBJ databases">
        <title>FDA dAtabase for Regulatory Grade micrObial Sequences (FDA-ARGOS): Supporting development and validation of Infectious Disease Dx tests.</title>
        <authorList>
            <person name="Minogue T."/>
            <person name="Wolcott M."/>
            <person name="Wasieloski L."/>
            <person name="Aguilar W."/>
            <person name="Moore D."/>
            <person name="Tallon L.J."/>
            <person name="Sadzewicz L."/>
            <person name="Ott S."/>
            <person name="Zhao X."/>
            <person name="Nagaraj S."/>
            <person name="Vavikolanu K."/>
            <person name="Aluvathingal J."/>
            <person name="Nadendla S."/>
            <person name="Sichtig H."/>
        </authorList>
    </citation>
    <scope>NUCLEOTIDE SEQUENCE</scope>
    <source>
        <strain evidence="2">FDAARGOS_387</strain>
    </source>
</reference>
<evidence type="ECO:0000256" key="1">
    <source>
        <dbReference type="SAM" id="SignalP"/>
    </source>
</evidence>
<gene>
    <name evidence="2" type="ORF">CRN84_17830</name>
    <name evidence="3" type="ORF">NCTC12282_04933</name>
</gene>
<evidence type="ECO:0000313" key="3">
    <source>
        <dbReference type="EMBL" id="VFS51273.1"/>
    </source>
</evidence>
<name>A0A2C6CWM0_9GAMM</name>
<dbReference type="Proteomes" id="UP000373449">
    <property type="component" value="Unassembled WGS sequence"/>
</dbReference>
<dbReference type="EMBL" id="PDDX01000001">
    <property type="protein sequence ID" value="PHI31059.1"/>
    <property type="molecule type" value="Genomic_DNA"/>
</dbReference>
<dbReference type="InterPro" id="IPR017738">
    <property type="entry name" value="T6SS-assoc_VCA0118"/>
</dbReference>
<protein>
    <submittedName>
        <fullName evidence="2">Uncharacterized protein</fullName>
    </submittedName>
</protein>
<organism evidence="2 4">
    <name type="scientific">Budvicia aquatica</name>
    <dbReference type="NCBI Taxonomy" id="82979"/>
    <lineage>
        <taxon>Bacteria</taxon>
        <taxon>Pseudomonadati</taxon>
        <taxon>Pseudomonadota</taxon>
        <taxon>Gammaproteobacteria</taxon>
        <taxon>Enterobacterales</taxon>
        <taxon>Budviciaceae</taxon>
        <taxon>Budvicia</taxon>
    </lineage>
</organism>
<sequence length="168" mass="18354">MKRVIFFVSLLVASVAFAETRTGPTTAEEALKPNLWTILTDKNPLDDGDEITGILSSTDFSSGGVAIKCSGGKTELMLLIKKGIVTGEGSKNVIVRIDSSTAVEQKWNLSPDGHRLFSAEPIEFIKSLQGKKKLTVGYTPDKMDQQTMVFDISEIENITKLVSKACKW</sequence>
<keyword evidence="1" id="KW-0732">Signal</keyword>
<feature type="signal peptide" evidence="1">
    <location>
        <begin position="1"/>
        <end position="18"/>
    </location>
</feature>
<feature type="chain" id="PRO_5036036580" evidence="1">
    <location>
        <begin position="19"/>
        <end position="168"/>
    </location>
</feature>
<dbReference type="AlphaFoldDB" id="A0A2C6CWM0"/>
<reference evidence="3 5" key="3">
    <citation type="submission" date="2019-03" db="EMBL/GenBank/DDBJ databases">
        <authorList>
            <consortium name="Pathogen Informatics"/>
        </authorList>
    </citation>
    <scope>NUCLEOTIDE SEQUENCE [LARGE SCALE GENOMIC DNA]</scope>
    <source>
        <strain evidence="3 5">NCTC12282</strain>
    </source>
</reference>
<dbReference type="Proteomes" id="UP000224974">
    <property type="component" value="Unassembled WGS sequence"/>
</dbReference>
<evidence type="ECO:0000313" key="5">
    <source>
        <dbReference type="Proteomes" id="UP000373449"/>
    </source>
</evidence>
<accession>A0A2C6CWM0</accession>
<dbReference type="RefSeq" id="WP_029096058.1">
    <property type="nucleotide sequence ID" value="NZ_CAADJA010000002.1"/>
</dbReference>
<evidence type="ECO:0000313" key="2">
    <source>
        <dbReference type="EMBL" id="PHI31059.1"/>
    </source>
</evidence>
<proteinExistence type="predicted"/>
<keyword evidence="4" id="KW-1185">Reference proteome</keyword>
<dbReference type="Pfam" id="PF11319">
    <property type="entry name" value="VasI"/>
    <property type="match status" value="1"/>
</dbReference>
<dbReference type="EMBL" id="CAADJA010000002">
    <property type="protein sequence ID" value="VFS51273.1"/>
    <property type="molecule type" value="Genomic_DNA"/>
</dbReference>